<evidence type="ECO:0000313" key="2">
    <source>
        <dbReference type="Proteomes" id="UP000223596"/>
    </source>
</evidence>
<proteinExistence type="predicted"/>
<dbReference type="AlphaFoldDB" id="A0AB36TID2"/>
<protein>
    <submittedName>
        <fullName evidence="1">Uncharacterized protein</fullName>
    </submittedName>
</protein>
<dbReference type="Proteomes" id="UP000223596">
    <property type="component" value="Unassembled WGS sequence"/>
</dbReference>
<comment type="caution">
    <text evidence="1">The sequence shown here is derived from an EMBL/GenBank/DDBJ whole genome shotgun (WGS) entry which is preliminary data.</text>
</comment>
<accession>A0AB36TID2</accession>
<gene>
    <name evidence="1" type="ORF">M972_112344</name>
</gene>
<sequence length="115" mass="13449">MAINIQTGLMDEAVTQGGYYTDLTEYFSSVPEIARPFLRNAKVTLSKIEEMLCKGFGRAFGFSRPITRELLVEFINYHFTILIYRFIGTGQRRRYFAPFFRSVFSEILYSYIINI</sequence>
<organism evidence="1 2">
    <name type="scientific">Acetivibrio thermocellus AD2</name>
    <dbReference type="NCBI Taxonomy" id="1138384"/>
    <lineage>
        <taxon>Bacteria</taxon>
        <taxon>Bacillati</taxon>
        <taxon>Bacillota</taxon>
        <taxon>Clostridia</taxon>
        <taxon>Eubacteriales</taxon>
        <taxon>Oscillospiraceae</taxon>
        <taxon>Acetivibrio</taxon>
    </lineage>
</organism>
<name>A0AB36TID2_ACETH</name>
<reference evidence="1 2" key="1">
    <citation type="submission" date="2017-09" db="EMBL/GenBank/DDBJ databases">
        <title>Evaluation of Pacific Biosciences Sequencing Technology to Finishing C. thermocellum Genome Sequences.</title>
        <authorList>
            <person name="Brown S."/>
        </authorList>
    </citation>
    <scope>NUCLEOTIDE SEQUENCE [LARGE SCALE GENOMIC DNA]</scope>
    <source>
        <strain evidence="1 2">AD2</strain>
    </source>
</reference>
<evidence type="ECO:0000313" key="1">
    <source>
        <dbReference type="EMBL" id="PFH03533.1"/>
    </source>
</evidence>
<dbReference type="EMBL" id="PDBW01000001">
    <property type="protein sequence ID" value="PFH03533.1"/>
    <property type="molecule type" value="Genomic_DNA"/>
</dbReference>